<feature type="transmembrane region" description="Helical" evidence="1">
    <location>
        <begin position="33"/>
        <end position="56"/>
    </location>
</feature>
<gene>
    <name evidence="2" type="ORF">SCUD_LOCUS2457</name>
</gene>
<evidence type="ECO:0000313" key="2">
    <source>
        <dbReference type="EMBL" id="VDO74688.1"/>
    </source>
</evidence>
<sequence>MDFSVYVKMVILDNVVNIGHRHWNGLYGLHGQIVQLNAVLVFINVFVIVRYLIVVLDHMYKSVNVRVTYYFVKMKRLMN</sequence>
<keyword evidence="1" id="KW-0472">Membrane</keyword>
<evidence type="ECO:0000256" key="1">
    <source>
        <dbReference type="SAM" id="Phobius"/>
    </source>
</evidence>
<organism evidence="4">
    <name type="scientific">Schistosoma curassoni</name>
    <dbReference type="NCBI Taxonomy" id="6186"/>
    <lineage>
        <taxon>Eukaryota</taxon>
        <taxon>Metazoa</taxon>
        <taxon>Spiralia</taxon>
        <taxon>Lophotrochozoa</taxon>
        <taxon>Platyhelminthes</taxon>
        <taxon>Trematoda</taxon>
        <taxon>Digenea</taxon>
        <taxon>Strigeidida</taxon>
        <taxon>Schistosomatoidea</taxon>
        <taxon>Schistosomatidae</taxon>
        <taxon>Schistosoma</taxon>
    </lineage>
</organism>
<keyword evidence="1" id="KW-1133">Transmembrane helix</keyword>
<proteinExistence type="predicted"/>
<keyword evidence="3" id="KW-1185">Reference proteome</keyword>
<dbReference type="EMBL" id="UZAK01002392">
    <property type="protein sequence ID" value="VDO74688.1"/>
    <property type="molecule type" value="Genomic_DNA"/>
</dbReference>
<reference evidence="4" key="1">
    <citation type="submission" date="2016-06" db="UniProtKB">
        <authorList>
            <consortium name="WormBaseParasite"/>
        </authorList>
    </citation>
    <scope>IDENTIFICATION</scope>
</reference>
<protein>
    <submittedName>
        <fullName evidence="4">Transmembrane protein</fullName>
    </submittedName>
</protein>
<reference evidence="2 3" key="2">
    <citation type="submission" date="2018-11" db="EMBL/GenBank/DDBJ databases">
        <authorList>
            <consortium name="Pathogen Informatics"/>
        </authorList>
    </citation>
    <scope>NUCLEOTIDE SEQUENCE [LARGE SCALE GENOMIC DNA]</scope>
    <source>
        <strain evidence="2">Dakar</strain>
        <strain evidence="3">Dakar, Senegal</strain>
    </source>
</reference>
<dbReference type="WBParaSite" id="SCUD_0000245601-mRNA-1">
    <property type="protein sequence ID" value="SCUD_0000245601-mRNA-1"/>
    <property type="gene ID" value="SCUD_0000245601"/>
</dbReference>
<name>A0A183JID3_9TREM</name>
<evidence type="ECO:0000313" key="3">
    <source>
        <dbReference type="Proteomes" id="UP000279833"/>
    </source>
</evidence>
<dbReference type="Proteomes" id="UP000279833">
    <property type="component" value="Unassembled WGS sequence"/>
</dbReference>
<dbReference type="AlphaFoldDB" id="A0A183JID3"/>
<keyword evidence="1" id="KW-0812">Transmembrane</keyword>
<evidence type="ECO:0000313" key="4">
    <source>
        <dbReference type="WBParaSite" id="SCUD_0000245601-mRNA-1"/>
    </source>
</evidence>
<accession>A0A183JID3</accession>